<dbReference type="EMBL" id="FMZZ01000001">
    <property type="protein sequence ID" value="SDC24616.1"/>
    <property type="molecule type" value="Genomic_DNA"/>
</dbReference>
<dbReference type="Proteomes" id="UP000199501">
    <property type="component" value="Unassembled WGS sequence"/>
</dbReference>
<proteinExistence type="predicted"/>
<sequence>MVVWDGPLDPGSLVGDRLLADRREPPCLFAPEDSPLPAVLSRPAPDARVVVGLPRPLADAGRSAAHARTALDLVRAGTLPDAPVTWCAHHLTALLHAEADDLTAVIRADALAALAGLPARRRERLTATLRAWVRLHGRIEDVAESLRVHPQTVRYRMNEIQDLFAGDPTSGDRRLRLLIALRAPDPG</sequence>
<dbReference type="PANTHER" id="PTHR33744:SF1">
    <property type="entry name" value="DNA-BINDING TRANSCRIPTIONAL ACTIVATOR ADER"/>
    <property type="match status" value="1"/>
</dbReference>
<dbReference type="STRING" id="1271860.SAMN05216174_101656"/>
<name>A0A1G6K2V4_9PSEU</name>
<dbReference type="Gene3D" id="1.10.10.2840">
    <property type="entry name" value="PucR C-terminal helix-turn-helix domain"/>
    <property type="match status" value="1"/>
</dbReference>
<accession>A0A1G6K2V4</accession>
<feature type="domain" description="PucR C-terminal helix-turn-helix" evidence="1">
    <location>
        <begin position="125"/>
        <end position="183"/>
    </location>
</feature>
<evidence type="ECO:0000313" key="3">
    <source>
        <dbReference type="Proteomes" id="UP000199501"/>
    </source>
</evidence>
<reference evidence="3" key="1">
    <citation type="submission" date="2016-10" db="EMBL/GenBank/DDBJ databases">
        <authorList>
            <person name="Varghese N."/>
            <person name="Submissions S."/>
        </authorList>
    </citation>
    <scope>NUCLEOTIDE SEQUENCE [LARGE SCALE GENOMIC DNA]</scope>
    <source>
        <strain evidence="3">IBRC-M 10403</strain>
    </source>
</reference>
<dbReference type="InterPro" id="IPR025736">
    <property type="entry name" value="PucR_C-HTH_dom"/>
</dbReference>
<dbReference type="AlphaFoldDB" id="A0A1G6K2V4"/>
<dbReference type="Pfam" id="PF13556">
    <property type="entry name" value="HTH_30"/>
    <property type="match status" value="1"/>
</dbReference>
<dbReference type="PANTHER" id="PTHR33744">
    <property type="entry name" value="CARBOHYDRATE DIACID REGULATOR"/>
    <property type="match status" value="1"/>
</dbReference>
<keyword evidence="3" id="KW-1185">Reference proteome</keyword>
<dbReference type="InterPro" id="IPR042070">
    <property type="entry name" value="PucR_C-HTH_sf"/>
</dbReference>
<evidence type="ECO:0000313" key="2">
    <source>
        <dbReference type="EMBL" id="SDC24616.1"/>
    </source>
</evidence>
<dbReference type="InterPro" id="IPR051448">
    <property type="entry name" value="CdaR-like_regulators"/>
</dbReference>
<protein>
    <submittedName>
        <fullName evidence="2">PucR C-terminal helix-turn-helix domain-containing protein</fullName>
    </submittedName>
</protein>
<gene>
    <name evidence="2" type="ORF">SAMN05216174_101656</name>
</gene>
<organism evidence="2 3">
    <name type="scientific">Actinokineospora iranica</name>
    <dbReference type="NCBI Taxonomy" id="1271860"/>
    <lineage>
        <taxon>Bacteria</taxon>
        <taxon>Bacillati</taxon>
        <taxon>Actinomycetota</taxon>
        <taxon>Actinomycetes</taxon>
        <taxon>Pseudonocardiales</taxon>
        <taxon>Pseudonocardiaceae</taxon>
        <taxon>Actinokineospora</taxon>
    </lineage>
</organism>
<evidence type="ECO:0000259" key="1">
    <source>
        <dbReference type="Pfam" id="PF13556"/>
    </source>
</evidence>